<protein>
    <submittedName>
        <fullName evidence="7">Uncharacterized protein</fullName>
    </submittedName>
</protein>
<dbReference type="Pfam" id="PF07264">
    <property type="entry name" value="EI24"/>
    <property type="match status" value="1"/>
</dbReference>
<evidence type="ECO:0000256" key="6">
    <source>
        <dbReference type="SAM" id="Phobius"/>
    </source>
</evidence>
<dbReference type="Proteomes" id="UP000800041">
    <property type="component" value="Unassembled WGS sequence"/>
</dbReference>
<evidence type="ECO:0000256" key="3">
    <source>
        <dbReference type="ARBA" id="ARBA00022989"/>
    </source>
</evidence>
<accession>A0A6G1GRG4</accession>
<dbReference type="PANTHER" id="PTHR34292:SF1">
    <property type="entry name" value="OUTER SPORE WALL PROTEIN RRT8"/>
    <property type="match status" value="1"/>
</dbReference>
<gene>
    <name evidence="7" type="ORF">K402DRAFT_396569</name>
</gene>
<keyword evidence="2 6" id="KW-0812">Transmembrane</keyword>
<evidence type="ECO:0000256" key="2">
    <source>
        <dbReference type="ARBA" id="ARBA00022692"/>
    </source>
</evidence>
<dbReference type="InterPro" id="IPR052786">
    <property type="entry name" value="Spore_wall_assembly"/>
</dbReference>
<feature type="region of interest" description="Disordered" evidence="5">
    <location>
        <begin position="247"/>
        <end position="267"/>
    </location>
</feature>
<evidence type="ECO:0000313" key="7">
    <source>
        <dbReference type="EMBL" id="KAF1983566.1"/>
    </source>
</evidence>
<keyword evidence="4 6" id="KW-0472">Membrane</keyword>
<evidence type="ECO:0000256" key="1">
    <source>
        <dbReference type="ARBA" id="ARBA00004141"/>
    </source>
</evidence>
<evidence type="ECO:0000256" key="5">
    <source>
        <dbReference type="SAM" id="MobiDB-lite"/>
    </source>
</evidence>
<name>A0A6G1GRG4_9PEZI</name>
<sequence length="267" mass="29990">MTLHPPYYPLLLTRLLPCLLLSTFVLTLLFTFTYLPQAAFLFLFHGPGAWINATFLVLGEGAAIIALLFEAFLVDETMVDVFDAVMVEKGHADLVANSRPVAAATLLSAEEEDGQIPPQPTPQTGLPGPNPVKRLGRPTRKSVYAPFSLRQILEFIILLPLNLVPVAGVPLFLILTGWRGGPLQHWRYFELRGLGRKERNREVRGRRWRYTWFGTTALLLQLVPVLSMVFLITTAAGSALWAAKLEEERREEESREREGPQYVDDPV</sequence>
<evidence type="ECO:0000256" key="4">
    <source>
        <dbReference type="ARBA" id="ARBA00023136"/>
    </source>
</evidence>
<dbReference type="GO" id="GO:0005619">
    <property type="term" value="C:ascospore wall"/>
    <property type="evidence" value="ECO:0007669"/>
    <property type="project" value="TreeGrafter"/>
</dbReference>
<dbReference type="InterPro" id="IPR059112">
    <property type="entry name" value="CysZ/EI24"/>
</dbReference>
<dbReference type="PANTHER" id="PTHR34292">
    <property type="entry name" value="OUTER SPORE WALL PROTEIN LDS1"/>
    <property type="match status" value="1"/>
</dbReference>
<evidence type="ECO:0000313" key="8">
    <source>
        <dbReference type="Proteomes" id="UP000800041"/>
    </source>
</evidence>
<feature type="transmembrane region" description="Helical" evidence="6">
    <location>
        <begin position="12"/>
        <end position="35"/>
    </location>
</feature>
<dbReference type="AlphaFoldDB" id="A0A6G1GRG4"/>
<dbReference type="GO" id="GO:0005628">
    <property type="term" value="C:prospore membrane"/>
    <property type="evidence" value="ECO:0007669"/>
    <property type="project" value="TreeGrafter"/>
</dbReference>
<dbReference type="EMBL" id="ML977174">
    <property type="protein sequence ID" value="KAF1983566.1"/>
    <property type="molecule type" value="Genomic_DNA"/>
</dbReference>
<comment type="subcellular location">
    <subcellularLocation>
        <location evidence="1">Membrane</location>
        <topology evidence="1">Multi-pass membrane protein</topology>
    </subcellularLocation>
</comment>
<feature type="compositionally biased region" description="Basic and acidic residues" evidence="5">
    <location>
        <begin position="247"/>
        <end position="259"/>
    </location>
</feature>
<feature type="transmembrane region" description="Helical" evidence="6">
    <location>
        <begin position="155"/>
        <end position="178"/>
    </location>
</feature>
<feature type="transmembrane region" description="Helical" evidence="6">
    <location>
        <begin position="47"/>
        <end position="69"/>
    </location>
</feature>
<feature type="region of interest" description="Disordered" evidence="5">
    <location>
        <begin position="110"/>
        <end position="132"/>
    </location>
</feature>
<dbReference type="OrthoDB" id="2107885at2759"/>
<organism evidence="7 8">
    <name type="scientific">Aulographum hederae CBS 113979</name>
    <dbReference type="NCBI Taxonomy" id="1176131"/>
    <lineage>
        <taxon>Eukaryota</taxon>
        <taxon>Fungi</taxon>
        <taxon>Dikarya</taxon>
        <taxon>Ascomycota</taxon>
        <taxon>Pezizomycotina</taxon>
        <taxon>Dothideomycetes</taxon>
        <taxon>Pleosporomycetidae</taxon>
        <taxon>Aulographales</taxon>
        <taxon>Aulographaceae</taxon>
    </lineage>
</organism>
<keyword evidence="8" id="KW-1185">Reference proteome</keyword>
<feature type="transmembrane region" description="Helical" evidence="6">
    <location>
        <begin position="218"/>
        <end position="243"/>
    </location>
</feature>
<reference evidence="7" key="1">
    <citation type="journal article" date="2020" name="Stud. Mycol.">
        <title>101 Dothideomycetes genomes: a test case for predicting lifestyles and emergence of pathogens.</title>
        <authorList>
            <person name="Haridas S."/>
            <person name="Albert R."/>
            <person name="Binder M."/>
            <person name="Bloem J."/>
            <person name="Labutti K."/>
            <person name="Salamov A."/>
            <person name="Andreopoulos B."/>
            <person name="Baker S."/>
            <person name="Barry K."/>
            <person name="Bills G."/>
            <person name="Bluhm B."/>
            <person name="Cannon C."/>
            <person name="Castanera R."/>
            <person name="Culley D."/>
            <person name="Daum C."/>
            <person name="Ezra D."/>
            <person name="Gonzalez J."/>
            <person name="Henrissat B."/>
            <person name="Kuo A."/>
            <person name="Liang C."/>
            <person name="Lipzen A."/>
            <person name="Lutzoni F."/>
            <person name="Magnuson J."/>
            <person name="Mondo S."/>
            <person name="Nolan M."/>
            <person name="Ohm R."/>
            <person name="Pangilinan J."/>
            <person name="Park H.-J."/>
            <person name="Ramirez L."/>
            <person name="Alfaro M."/>
            <person name="Sun H."/>
            <person name="Tritt A."/>
            <person name="Yoshinaga Y."/>
            <person name="Zwiers L.-H."/>
            <person name="Turgeon B."/>
            <person name="Goodwin S."/>
            <person name="Spatafora J."/>
            <person name="Crous P."/>
            <person name="Grigoriev I."/>
        </authorList>
    </citation>
    <scope>NUCLEOTIDE SEQUENCE</scope>
    <source>
        <strain evidence="7">CBS 113979</strain>
    </source>
</reference>
<proteinExistence type="predicted"/>
<keyword evidence="3 6" id="KW-1133">Transmembrane helix</keyword>
<dbReference type="GO" id="GO:0005811">
    <property type="term" value="C:lipid droplet"/>
    <property type="evidence" value="ECO:0007669"/>
    <property type="project" value="TreeGrafter"/>
</dbReference>